<dbReference type="STRING" id="83771.SAMN02910357_02067"/>
<keyword evidence="2" id="KW-1185">Reference proteome</keyword>
<protein>
    <submittedName>
        <fullName evidence="1">Uncharacterized protein</fullName>
    </submittedName>
</protein>
<reference evidence="2" key="1">
    <citation type="submission" date="2017-02" db="EMBL/GenBank/DDBJ databases">
        <authorList>
            <person name="Varghese N."/>
            <person name="Submissions S."/>
        </authorList>
    </citation>
    <scope>NUCLEOTIDE SEQUENCE [LARGE SCALE GENOMIC DNA]</scope>
    <source>
        <strain evidence="2">DSM 3072</strain>
    </source>
</reference>
<organism evidence="1 2">
    <name type="scientific">Succinivibrio dextrinosolvens DSM 3072</name>
    <dbReference type="NCBI Taxonomy" id="1123324"/>
    <lineage>
        <taxon>Bacteria</taxon>
        <taxon>Pseudomonadati</taxon>
        <taxon>Pseudomonadota</taxon>
        <taxon>Gammaproteobacteria</taxon>
        <taxon>Aeromonadales</taxon>
        <taxon>Succinivibrionaceae</taxon>
        <taxon>Succinivibrio</taxon>
    </lineage>
</organism>
<gene>
    <name evidence="1" type="ORF">SAMN02745213_01808</name>
</gene>
<dbReference type="AlphaFoldDB" id="A0A1T4VN24"/>
<evidence type="ECO:0000313" key="1">
    <source>
        <dbReference type="EMBL" id="SKA66370.1"/>
    </source>
</evidence>
<accession>A0A1T4VN24</accession>
<dbReference type="Proteomes" id="UP000242432">
    <property type="component" value="Unassembled WGS sequence"/>
</dbReference>
<proteinExistence type="predicted"/>
<name>A0A1T4VN24_9GAMM</name>
<sequence length="53" mass="5681">MIAKIILFIIFCLAAVALYSGLKKIFSILSFKGGCGCSKTGASVCHCHDKENE</sequence>
<dbReference type="EMBL" id="FUXX01000035">
    <property type="protein sequence ID" value="SKA66370.1"/>
    <property type="molecule type" value="Genomic_DNA"/>
</dbReference>
<dbReference type="RefSeq" id="WP_159443076.1">
    <property type="nucleotide sequence ID" value="NZ_FUXX01000035.1"/>
</dbReference>
<evidence type="ECO:0000313" key="2">
    <source>
        <dbReference type="Proteomes" id="UP000242432"/>
    </source>
</evidence>